<dbReference type="STRING" id="8469.M7CK33"/>
<keyword evidence="10" id="KW-1185">Reference proteome</keyword>
<gene>
    <name evidence="9" type="ORF">UY3_01325</name>
</gene>
<dbReference type="PROSITE" id="PS50002">
    <property type="entry name" value="SH3"/>
    <property type="match status" value="1"/>
</dbReference>
<dbReference type="InterPro" id="IPR000198">
    <property type="entry name" value="RhoGAP_dom"/>
</dbReference>
<dbReference type="PROSITE" id="PS50020">
    <property type="entry name" value="WW_DOMAIN_2"/>
    <property type="match status" value="2"/>
</dbReference>
<dbReference type="Proteomes" id="UP000031443">
    <property type="component" value="Unassembled WGS sequence"/>
</dbReference>
<dbReference type="Gene3D" id="2.30.29.30">
    <property type="entry name" value="Pleckstrin-homology domain (PH domain)/Phosphotyrosine-binding domain (PTB)"/>
    <property type="match status" value="1"/>
</dbReference>
<feature type="compositionally biased region" description="Low complexity" evidence="4">
    <location>
        <begin position="168"/>
        <end position="178"/>
    </location>
</feature>
<dbReference type="SMART" id="SM00456">
    <property type="entry name" value="WW"/>
    <property type="match status" value="2"/>
</dbReference>
<evidence type="ECO:0000313" key="9">
    <source>
        <dbReference type="EMBL" id="EMP41407.1"/>
    </source>
</evidence>
<dbReference type="InterPro" id="IPR001849">
    <property type="entry name" value="PH_domain"/>
</dbReference>
<evidence type="ECO:0000259" key="8">
    <source>
        <dbReference type="PROSITE" id="PS50238"/>
    </source>
</evidence>
<feature type="region of interest" description="Disordered" evidence="4">
    <location>
        <begin position="752"/>
        <end position="796"/>
    </location>
</feature>
<dbReference type="SMART" id="SM00233">
    <property type="entry name" value="PH"/>
    <property type="match status" value="1"/>
</dbReference>
<dbReference type="PANTHER" id="PTHR23176">
    <property type="entry name" value="RHO/RAC/CDC GTPASE-ACTIVATING PROTEIN"/>
    <property type="match status" value="1"/>
</dbReference>
<dbReference type="PANTHER" id="PTHR23176:SF104">
    <property type="entry name" value="RHO GTPASE-ACTIVATING PROTEIN 27"/>
    <property type="match status" value="1"/>
</dbReference>
<evidence type="ECO:0000256" key="2">
    <source>
        <dbReference type="ARBA" id="ARBA00022468"/>
    </source>
</evidence>
<dbReference type="Gene3D" id="2.30.30.40">
    <property type="entry name" value="SH3 Domains"/>
    <property type="match status" value="1"/>
</dbReference>
<keyword evidence="1 3" id="KW-0728">SH3 domain</keyword>
<dbReference type="Gene3D" id="2.20.70.10">
    <property type="match status" value="2"/>
</dbReference>
<dbReference type="InterPro" id="IPR008936">
    <property type="entry name" value="Rho_GTPase_activation_prot"/>
</dbReference>
<dbReference type="GO" id="GO:0005737">
    <property type="term" value="C:cytoplasm"/>
    <property type="evidence" value="ECO:0007669"/>
    <property type="project" value="TreeGrafter"/>
</dbReference>
<accession>M7CK33</accession>
<dbReference type="SUPFAM" id="SSF48350">
    <property type="entry name" value="GTPase activation domain, GAP"/>
    <property type="match status" value="1"/>
</dbReference>
<evidence type="ECO:0000259" key="6">
    <source>
        <dbReference type="PROSITE" id="PS50003"/>
    </source>
</evidence>
<dbReference type="InterPro" id="IPR036028">
    <property type="entry name" value="SH3-like_dom_sf"/>
</dbReference>
<dbReference type="SMART" id="SM00324">
    <property type="entry name" value="RhoGAP"/>
    <property type="match status" value="1"/>
</dbReference>
<feature type="domain" description="PH" evidence="6">
    <location>
        <begin position="630"/>
        <end position="746"/>
    </location>
</feature>
<feature type="compositionally biased region" description="Low complexity" evidence="4">
    <location>
        <begin position="332"/>
        <end position="343"/>
    </location>
</feature>
<dbReference type="InterPro" id="IPR001452">
    <property type="entry name" value="SH3_domain"/>
</dbReference>
<feature type="region of interest" description="Disordered" evidence="4">
    <location>
        <begin position="148"/>
        <end position="183"/>
    </location>
</feature>
<feature type="compositionally biased region" description="Low complexity" evidence="4">
    <location>
        <begin position="358"/>
        <end position="367"/>
    </location>
</feature>
<evidence type="ECO:0000259" key="5">
    <source>
        <dbReference type="PROSITE" id="PS50002"/>
    </source>
</evidence>
<reference evidence="10" key="1">
    <citation type="journal article" date="2013" name="Nat. Genet.">
        <title>The draft genomes of soft-shell turtle and green sea turtle yield insights into the development and evolution of the turtle-specific body plan.</title>
        <authorList>
            <person name="Wang Z."/>
            <person name="Pascual-Anaya J."/>
            <person name="Zadissa A."/>
            <person name="Li W."/>
            <person name="Niimura Y."/>
            <person name="Huang Z."/>
            <person name="Li C."/>
            <person name="White S."/>
            <person name="Xiong Z."/>
            <person name="Fang D."/>
            <person name="Wang B."/>
            <person name="Ming Y."/>
            <person name="Chen Y."/>
            <person name="Zheng Y."/>
            <person name="Kuraku S."/>
            <person name="Pignatelli M."/>
            <person name="Herrero J."/>
            <person name="Beal K."/>
            <person name="Nozawa M."/>
            <person name="Li Q."/>
            <person name="Wang J."/>
            <person name="Zhang H."/>
            <person name="Yu L."/>
            <person name="Shigenobu S."/>
            <person name="Wang J."/>
            <person name="Liu J."/>
            <person name="Flicek P."/>
            <person name="Searle S."/>
            <person name="Wang J."/>
            <person name="Kuratani S."/>
            <person name="Yin Y."/>
            <person name="Aken B."/>
            <person name="Zhang G."/>
            <person name="Irie N."/>
        </authorList>
    </citation>
    <scope>NUCLEOTIDE SEQUENCE [LARGE SCALE GENOMIC DNA]</scope>
</reference>
<evidence type="ECO:0000313" key="10">
    <source>
        <dbReference type="Proteomes" id="UP000031443"/>
    </source>
</evidence>
<feature type="domain" description="WW" evidence="7">
    <location>
        <begin position="457"/>
        <end position="491"/>
    </location>
</feature>
<proteinExistence type="predicted"/>
<dbReference type="SUPFAM" id="SSF51045">
    <property type="entry name" value="WW domain"/>
    <property type="match status" value="2"/>
</dbReference>
<dbReference type="InterPro" id="IPR001202">
    <property type="entry name" value="WW_dom"/>
</dbReference>
<feature type="compositionally biased region" description="Basic and acidic residues" evidence="4">
    <location>
        <begin position="765"/>
        <end position="780"/>
    </location>
</feature>
<feature type="region of interest" description="Disordered" evidence="4">
    <location>
        <begin position="590"/>
        <end position="610"/>
    </location>
</feature>
<dbReference type="GO" id="GO:0007165">
    <property type="term" value="P:signal transduction"/>
    <property type="evidence" value="ECO:0007669"/>
    <property type="project" value="InterPro"/>
</dbReference>
<dbReference type="InterPro" id="IPR036020">
    <property type="entry name" value="WW_dom_sf"/>
</dbReference>
<dbReference type="eggNOG" id="KOG1450">
    <property type="taxonomic scope" value="Eukaryota"/>
</dbReference>
<dbReference type="Pfam" id="PF00169">
    <property type="entry name" value="PH"/>
    <property type="match status" value="1"/>
</dbReference>
<sequence length="1021" mass="113693">MEPAGALEDVCVLVEYEFEYVAKDGTLISIKPNERYVLLRRTNDHWWHVKKSKDARPFYIPAKYVKELPPVTRPTRSGALGPACKDASFEGETLTRAVGEGKDSPPVLSSFHNPHCAKRSSRSPALHITPIEHMRPTQSLEDLARVTPNPRLSVGHTGSRRAGTAAGSLLSPQPLSKSQSEDIYESIRDLERQEKAGPWAESSRPAQFEERLKQLGWFCPDKRQLTWGWVGGTGHLITVFQYVQGCYKEDGDQLFPSPLKVGQRVVGLICSKGNLDRSWEAHLHPSALTGQLQTYTVQCAQEYACEKERSLASSPAGPFLVCSFPPSAAFAPQQGQPGAAAGSLTGEQQQEQPPPPTSSSCSSPPSSLQACQEEENPTPVYVNIQELRQLSAVTDPSPPQRCPSSVLADWETHTDTGSGHLFYYNSVTGETTWDSPFGCPEDGVSPAPSPSPSLVPCPTVAEWDQYVDDASGQVFFYNSVTGETSWEPPPATDEPSTQQMQPAIAQYRPMDQRPPTPETDYPDLSPEELDGYPEEDYSPVGSYEQSTYPYLLPGRSPRHSVELSPSPGWCSQNNPEGQAFYPDHFTSDTVSVPGGHRRASSGSSQDSSPFASWHNCMPAILIQKEEKFKSLDKAGVLYRTKTVDKGKRLRKNWSSSWTVLEGGILTFFFKESKHLSSSSLKHPAMLTTPEHTVDLRGAAVSWAPKEKSSKKNVLELKTHDGSEFLIQHDSEPIVATWQKVIADSISKLSTEFPTHDENGNVGEFGAKERLGNNKDEDKKNPASGPAIGSLGSESDTSKVRNKLRKLLQKRPPLQFLRERGYIKDQVFGCSLQALCEREHGTVPGFVQQCIQTVEQRGLDIDGLYRISGNLATIQKLRYKVDHDEHLDLDDGRWEDVHVITGALKLFFRELPEQLFPFSYFDKFITAIKTHDQAKRSKYIRDLVCSLPEANHDTMKALFHHLCCVIDYKEQNRMSVQSVAIVFGPTLLRPETEEVNMAMHMVFQNQIVEHILNQYSYIFPDS</sequence>
<evidence type="ECO:0000256" key="1">
    <source>
        <dbReference type="ARBA" id="ARBA00022443"/>
    </source>
</evidence>
<feature type="domain" description="SH3" evidence="5">
    <location>
        <begin position="7"/>
        <end position="70"/>
    </location>
</feature>
<name>M7CK33_CHEMY</name>
<organism evidence="9 10">
    <name type="scientific">Chelonia mydas</name>
    <name type="common">Green sea-turtle</name>
    <name type="synonym">Chelonia agassizi</name>
    <dbReference type="NCBI Taxonomy" id="8469"/>
    <lineage>
        <taxon>Eukaryota</taxon>
        <taxon>Metazoa</taxon>
        <taxon>Chordata</taxon>
        <taxon>Craniata</taxon>
        <taxon>Vertebrata</taxon>
        <taxon>Euteleostomi</taxon>
        <taxon>Archelosauria</taxon>
        <taxon>Testudinata</taxon>
        <taxon>Testudines</taxon>
        <taxon>Cryptodira</taxon>
        <taxon>Durocryptodira</taxon>
        <taxon>Americhelydia</taxon>
        <taxon>Chelonioidea</taxon>
        <taxon>Cheloniidae</taxon>
        <taxon>Chelonia</taxon>
    </lineage>
</organism>
<dbReference type="FunFam" id="1.10.555.10:FF:000003">
    <property type="entry name" value="Putative rho GTPase-activating protein 12"/>
    <property type="match status" value="1"/>
</dbReference>
<dbReference type="InterPro" id="IPR011993">
    <property type="entry name" value="PH-like_dom_sf"/>
</dbReference>
<keyword evidence="2" id="KW-0343">GTPase activation</keyword>
<feature type="compositionally biased region" description="Low complexity" evidence="4">
    <location>
        <begin position="600"/>
        <end position="610"/>
    </location>
</feature>
<evidence type="ECO:0000256" key="4">
    <source>
        <dbReference type="SAM" id="MobiDB-lite"/>
    </source>
</evidence>
<dbReference type="PROSITE" id="PS50238">
    <property type="entry name" value="RHOGAP"/>
    <property type="match status" value="1"/>
</dbReference>
<dbReference type="SMART" id="SM00326">
    <property type="entry name" value="SH3"/>
    <property type="match status" value="1"/>
</dbReference>
<dbReference type="CDD" id="cd04403">
    <property type="entry name" value="RhoGAP_ARHGAP27_15_12_9"/>
    <property type="match status" value="1"/>
</dbReference>
<dbReference type="InterPro" id="IPR050729">
    <property type="entry name" value="Rho-GAP"/>
</dbReference>
<evidence type="ECO:0000259" key="7">
    <source>
        <dbReference type="PROSITE" id="PS50020"/>
    </source>
</evidence>
<feature type="domain" description="Rho-GAP" evidence="8">
    <location>
        <begin position="829"/>
        <end position="1018"/>
    </location>
</feature>
<dbReference type="Pfam" id="PF00397">
    <property type="entry name" value="WW"/>
    <property type="match status" value="2"/>
</dbReference>
<dbReference type="AlphaFoldDB" id="M7CK33"/>
<dbReference type="EMBL" id="KB491960">
    <property type="protein sequence ID" value="EMP41407.1"/>
    <property type="molecule type" value="Genomic_DNA"/>
</dbReference>
<dbReference type="PROSITE" id="PS01159">
    <property type="entry name" value="WW_DOMAIN_1"/>
    <property type="match status" value="1"/>
</dbReference>
<feature type="compositionally biased region" description="Acidic residues" evidence="4">
    <location>
        <begin position="525"/>
        <end position="537"/>
    </location>
</feature>
<dbReference type="Pfam" id="PF00620">
    <property type="entry name" value="RhoGAP"/>
    <property type="match status" value="1"/>
</dbReference>
<dbReference type="Gene3D" id="1.10.555.10">
    <property type="entry name" value="Rho GTPase activation protein"/>
    <property type="match status" value="1"/>
</dbReference>
<feature type="region of interest" description="Disordered" evidence="4">
    <location>
        <begin position="99"/>
        <end position="122"/>
    </location>
</feature>
<dbReference type="SUPFAM" id="SSF50044">
    <property type="entry name" value="SH3-domain"/>
    <property type="match status" value="1"/>
</dbReference>
<feature type="region of interest" description="Disordered" evidence="4">
    <location>
        <begin position="508"/>
        <end position="539"/>
    </location>
</feature>
<protein>
    <submittedName>
        <fullName evidence="9">Rho GTPase-activating protein 27</fullName>
    </submittedName>
</protein>
<dbReference type="GO" id="GO:0005096">
    <property type="term" value="F:GTPase activator activity"/>
    <property type="evidence" value="ECO:0007669"/>
    <property type="project" value="UniProtKB-KW"/>
</dbReference>
<dbReference type="CDD" id="cd00201">
    <property type="entry name" value="WW"/>
    <property type="match status" value="2"/>
</dbReference>
<dbReference type="PROSITE" id="PS50003">
    <property type="entry name" value="PH_DOMAIN"/>
    <property type="match status" value="1"/>
</dbReference>
<evidence type="ECO:0000256" key="3">
    <source>
        <dbReference type="PROSITE-ProRule" id="PRU00192"/>
    </source>
</evidence>
<feature type="domain" description="WW" evidence="7">
    <location>
        <begin position="404"/>
        <end position="438"/>
    </location>
</feature>
<dbReference type="SUPFAM" id="SSF50729">
    <property type="entry name" value="PH domain-like"/>
    <property type="match status" value="1"/>
</dbReference>
<feature type="region of interest" description="Disordered" evidence="4">
    <location>
        <begin position="332"/>
        <end position="374"/>
    </location>
</feature>